<comment type="caution">
    <text evidence="1">The sequence shown here is derived from an EMBL/GenBank/DDBJ whole genome shotgun (WGS) entry which is preliminary data.</text>
</comment>
<evidence type="ECO:0000313" key="2">
    <source>
        <dbReference type="Proteomes" id="UP001500305"/>
    </source>
</evidence>
<gene>
    <name evidence="1" type="ORF">GCM10010430_23080</name>
</gene>
<accession>A0ABN3DT25</accession>
<reference evidence="1 2" key="1">
    <citation type="journal article" date="2019" name="Int. J. Syst. Evol. Microbiol.">
        <title>The Global Catalogue of Microorganisms (GCM) 10K type strain sequencing project: providing services to taxonomists for standard genome sequencing and annotation.</title>
        <authorList>
            <consortium name="The Broad Institute Genomics Platform"/>
            <consortium name="The Broad Institute Genome Sequencing Center for Infectious Disease"/>
            <person name="Wu L."/>
            <person name="Ma J."/>
        </authorList>
    </citation>
    <scope>NUCLEOTIDE SEQUENCE [LARGE SCALE GENOMIC DNA]</scope>
    <source>
        <strain evidence="1 2">JCM 7356</strain>
    </source>
</reference>
<dbReference type="Proteomes" id="UP001500305">
    <property type="component" value="Unassembled WGS sequence"/>
</dbReference>
<dbReference type="EMBL" id="BAAATR010000008">
    <property type="protein sequence ID" value="GAA2240997.1"/>
    <property type="molecule type" value="Genomic_DNA"/>
</dbReference>
<keyword evidence="2" id="KW-1185">Reference proteome</keyword>
<name>A0ABN3DT25_9ACTN</name>
<organism evidence="1 2">
    <name type="scientific">Kitasatospora cystarginea</name>
    <dbReference type="NCBI Taxonomy" id="58350"/>
    <lineage>
        <taxon>Bacteria</taxon>
        <taxon>Bacillati</taxon>
        <taxon>Actinomycetota</taxon>
        <taxon>Actinomycetes</taxon>
        <taxon>Kitasatosporales</taxon>
        <taxon>Streptomycetaceae</taxon>
        <taxon>Kitasatospora</taxon>
    </lineage>
</organism>
<sequence>MRCMLPVLRGMHQALARGSPEPNVIGWNRSVMGQWDSWDVCGGTGARVPTAPGAIGGAKVLDDSRVTLCGGPVASTRLLGEAPGNLFLGRREIADRGREMPGARIAR</sequence>
<evidence type="ECO:0000313" key="1">
    <source>
        <dbReference type="EMBL" id="GAA2240997.1"/>
    </source>
</evidence>
<protein>
    <submittedName>
        <fullName evidence="1">Uncharacterized protein</fullName>
    </submittedName>
</protein>
<proteinExistence type="predicted"/>